<keyword evidence="1" id="KW-0812">Transmembrane</keyword>
<keyword evidence="1" id="KW-0472">Membrane</keyword>
<dbReference type="Proteomes" id="UP001283361">
    <property type="component" value="Unassembled WGS sequence"/>
</dbReference>
<evidence type="ECO:0000256" key="1">
    <source>
        <dbReference type="SAM" id="Phobius"/>
    </source>
</evidence>
<feature type="transmembrane region" description="Helical" evidence="1">
    <location>
        <begin position="175"/>
        <end position="196"/>
    </location>
</feature>
<proteinExistence type="predicted"/>
<evidence type="ECO:0000313" key="3">
    <source>
        <dbReference type="Proteomes" id="UP001283361"/>
    </source>
</evidence>
<gene>
    <name evidence="2" type="ORF">RRG08_042803</name>
</gene>
<protein>
    <submittedName>
        <fullName evidence="2">Uncharacterized protein</fullName>
    </submittedName>
</protein>
<reference evidence="2" key="1">
    <citation type="journal article" date="2023" name="G3 (Bethesda)">
        <title>A reference genome for the long-term kleptoplast-retaining sea slug Elysia crispata morphotype clarki.</title>
        <authorList>
            <person name="Eastman K.E."/>
            <person name="Pendleton A.L."/>
            <person name="Shaikh M.A."/>
            <person name="Suttiyut T."/>
            <person name="Ogas R."/>
            <person name="Tomko P."/>
            <person name="Gavelis G."/>
            <person name="Widhalm J.R."/>
            <person name="Wisecaver J.H."/>
        </authorList>
    </citation>
    <scope>NUCLEOTIDE SEQUENCE</scope>
    <source>
        <strain evidence="2">ECLA1</strain>
    </source>
</reference>
<keyword evidence="1" id="KW-1133">Transmembrane helix</keyword>
<organism evidence="2 3">
    <name type="scientific">Elysia crispata</name>
    <name type="common">lettuce slug</name>
    <dbReference type="NCBI Taxonomy" id="231223"/>
    <lineage>
        <taxon>Eukaryota</taxon>
        <taxon>Metazoa</taxon>
        <taxon>Spiralia</taxon>
        <taxon>Lophotrochozoa</taxon>
        <taxon>Mollusca</taxon>
        <taxon>Gastropoda</taxon>
        <taxon>Heterobranchia</taxon>
        <taxon>Euthyneura</taxon>
        <taxon>Panpulmonata</taxon>
        <taxon>Sacoglossa</taxon>
        <taxon>Placobranchoidea</taxon>
        <taxon>Plakobranchidae</taxon>
        <taxon>Elysia</taxon>
    </lineage>
</organism>
<name>A0AAE1CWE5_9GAST</name>
<sequence>MAHWFKVKEIQGKLSFLVLQTITLQLYISVQAELVPLAVPPSLNISQSNSSLLHEGDRLFSHFRETYDWRVYGRITLHRLNVSPSTITVGWKLTNQTFRDSVLETSVICETFEGRLVSDKLHPDTDSYQFQFLRSNAEYTICVYMLERSPTTDDKVLHFECAPFFTIPVVRSDSVLGVALTLGYIVLMAGMGYVAWWRRAHSIKRRQATDGDDTAKINLHADLGESDDEFDGRYAENVNFTTEVLDMKSRPGYSGGFSRKESSCSEPALNGSSTYKNKGSSLGSLGALCGRSQKEQHSILYNAKEREISF</sequence>
<accession>A0AAE1CWE5</accession>
<dbReference type="EMBL" id="JAWDGP010006459">
    <property type="protein sequence ID" value="KAK3740819.1"/>
    <property type="molecule type" value="Genomic_DNA"/>
</dbReference>
<evidence type="ECO:0000313" key="2">
    <source>
        <dbReference type="EMBL" id="KAK3740819.1"/>
    </source>
</evidence>
<keyword evidence="3" id="KW-1185">Reference proteome</keyword>
<comment type="caution">
    <text evidence="2">The sequence shown here is derived from an EMBL/GenBank/DDBJ whole genome shotgun (WGS) entry which is preliminary data.</text>
</comment>
<dbReference type="AlphaFoldDB" id="A0AAE1CWE5"/>